<protein>
    <submittedName>
        <fullName evidence="2">Uncharacterized protein</fullName>
    </submittedName>
</protein>
<sequence length="123" mass="13532">MNTHGADGVVHFEFFINEFYAEHHQHTGEQTDNGGTRNRHGCATCGNGHQTRERAVERHGHIGLFIFYPGDGHGGDRGRGGSDVGRHKDAAGIRFQSFQSQRGPGVKTEPSEPEDEHAQSAER</sequence>
<dbReference type="AlphaFoldDB" id="A0A645DVH7"/>
<organism evidence="2">
    <name type="scientific">bioreactor metagenome</name>
    <dbReference type="NCBI Taxonomy" id="1076179"/>
    <lineage>
        <taxon>unclassified sequences</taxon>
        <taxon>metagenomes</taxon>
        <taxon>ecological metagenomes</taxon>
    </lineage>
</organism>
<gene>
    <name evidence="2" type="ORF">SDC9_140514</name>
</gene>
<comment type="caution">
    <text evidence="2">The sequence shown here is derived from an EMBL/GenBank/DDBJ whole genome shotgun (WGS) entry which is preliminary data.</text>
</comment>
<name>A0A645DVH7_9ZZZZ</name>
<feature type="region of interest" description="Disordered" evidence="1">
    <location>
        <begin position="68"/>
        <end position="123"/>
    </location>
</feature>
<evidence type="ECO:0000256" key="1">
    <source>
        <dbReference type="SAM" id="MobiDB-lite"/>
    </source>
</evidence>
<dbReference type="EMBL" id="VSSQ01040186">
    <property type="protein sequence ID" value="MPM93377.1"/>
    <property type="molecule type" value="Genomic_DNA"/>
</dbReference>
<accession>A0A645DVH7</accession>
<proteinExistence type="predicted"/>
<feature type="compositionally biased region" description="Basic and acidic residues" evidence="1">
    <location>
        <begin position="73"/>
        <end position="91"/>
    </location>
</feature>
<reference evidence="2" key="1">
    <citation type="submission" date="2019-08" db="EMBL/GenBank/DDBJ databases">
        <authorList>
            <person name="Kucharzyk K."/>
            <person name="Murdoch R.W."/>
            <person name="Higgins S."/>
            <person name="Loffler F."/>
        </authorList>
    </citation>
    <scope>NUCLEOTIDE SEQUENCE</scope>
</reference>
<evidence type="ECO:0000313" key="2">
    <source>
        <dbReference type="EMBL" id="MPM93377.1"/>
    </source>
</evidence>